<dbReference type="Proteomes" id="UP000188912">
    <property type="component" value="Chromosome"/>
</dbReference>
<gene>
    <name evidence="2" type="ORF">BHV28_13850</name>
</gene>
<organism evidence="2 3">
    <name type="scientific">Candidatus Tokpelaia hoelldobleri</name>
    <dbReference type="NCBI Taxonomy" id="1902579"/>
    <lineage>
        <taxon>Bacteria</taxon>
        <taxon>Pseudomonadati</taxon>
        <taxon>Pseudomonadota</taxon>
        <taxon>Alphaproteobacteria</taxon>
        <taxon>Hyphomicrobiales</taxon>
        <taxon>Candidatus Tokpelaia</taxon>
    </lineage>
</organism>
<proteinExistence type="predicted"/>
<sequence>MKKRLKTLVKKPVKPVANDSTDHSVIGHGRNVNDGRSMKVAEQIVDGGNMEDRDDPLANEESPVLVQNIADTNLSVEKKRRR</sequence>
<dbReference type="STRING" id="1902579.BHV28_13850"/>
<dbReference type="KEGG" id="thd:BHV28_13850"/>
<accession>A0A1U9JW40</accession>
<feature type="compositionally biased region" description="Basic residues" evidence="1">
    <location>
        <begin position="1"/>
        <end position="13"/>
    </location>
</feature>
<keyword evidence="3" id="KW-1185">Reference proteome</keyword>
<reference evidence="2 3" key="2">
    <citation type="journal article" date="2016" name="Sci. Rep.">
        <title>The genome of Rhizobiales bacteria in predatory ants reveals urease gene functions but no genes for nitrogen fixation.</title>
        <authorList>
            <person name="Neuvonen M.M."/>
            <person name="Tamarit D."/>
            <person name="Naslund K."/>
            <person name="Liebig J."/>
            <person name="Feldhaar H."/>
            <person name="Moran N.A."/>
            <person name="Guy L."/>
            <person name="Andersson S.G."/>
        </authorList>
    </citation>
    <scope>NUCLEOTIDE SEQUENCE [LARGE SCALE GENOMIC DNA]</scope>
    <source>
        <strain evidence="2 3">Hsal</strain>
    </source>
</reference>
<evidence type="ECO:0000256" key="1">
    <source>
        <dbReference type="SAM" id="MobiDB-lite"/>
    </source>
</evidence>
<evidence type="ECO:0000313" key="3">
    <source>
        <dbReference type="Proteomes" id="UP000188912"/>
    </source>
</evidence>
<name>A0A1U9JW40_9HYPH</name>
<evidence type="ECO:0000313" key="2">
    <source>
        <dbReference type="EMBL" id="AQS42068.1"/>
    </source>
</evidence>
<protein>
    <submittedName>
        <fullName evidence="2">Uncharacterized protein</fullName>
    </submittedName>
</protein>
<feature type="region of interest" description="Disordered" evidence="1">
    <location>
        <begin position="1"/>
        <end position="33"/>
    </location>
</feature>
<reference evidence="2 3" key="1">
    <citation type="journal article" date="2010" name="Science">
        <title>Genomic comparison of the ants Camponotus floridanus and Harpegnathos saltator.</title>
        <authorList>
            <person name="Bonasio R."/>
            <person name="Zhang G."/>
            <person name="Ye C."/>
            <person name="Mutti N.S."/>
            <person name="Fang X."/>
            <person name="Qin N."/>
            <person name="Donahue G."/>
            <person name="Yang P."/>
            <person name="Li Q."/>
            <person name="Li C."/>
            <person name="Zhang P."/>
            <person name="Huang Z."/>
            <person name="Berger S.L."/>
            <person name="Reinberg D."/>
            <person name="Wang J."/>
            <person name="Liebig J."/>
        </authorList>
    </citation>
    <scope>NUCLEOTIDE SEQUENCE [LARGE SCALE GENOMIC DNA]</scope>
    <source>
        <strain evidence="2 3">Hsal</strain>
    </source>
</reference>
<dbReference type="EMBL" id="CP017315">
    <property type="protein sequence ID" value="AQS42068.1"/>
    <property type="molecule type" value="Genomic_DNA"/>
</dbReference>
<dbReference type="AlphaFoldDB" id="A0A1U9JW40"/>